<dbReference type="AlphaFoldDB" id="G0TZU7"/>
<organism evidence="1">
    <name type="scientific">Trypanosoma vivax (strain Y486)</name>
    <dbReference type="NCBI Taxonomy" id="1055687"/>
    <lineage>
        <taxon>Eukaryota</taxon>
        <taxon>Discoba</taxon>
        <taxon>Euglenozoa</taxon>
        <taxon>Kinetoplastea</taxon>
        <taxon>Metakinetoplastina</taxon>
        <taxon>Trypanosomatida</taxon>
        <taxon>Trypanosomatidae</taxon>
        <taxon>Trypanosoma</taxon>
        <taxon>Duttonella</taxon>
    </lineage>
</organism>
<protein>
    <submittedName>
        <fullName evidence="1">Uncharacterized protein</fullName>
    </submittedName>
</protein>
<dbReference type="EMBL" id="HE573024">
    <property type="protein sequence ID" value="CCC50125.1"/>
    <property type="molecule type" value="Genomic_DNA"/>
</dbReference>
<accession>G0TZU7</accession>
<evidence type="ECO:0000313" key="1">
    <source>
        <dbReference type="EMBL" id="CCC50125.1"/>
    </source>
</evidence>
<dbReference type="VEuPathDB" id="TriTrypDB:TvY486_0807320"/>
<gene>
    <name evidence="1" type="ORF">TVY486_0807320</name>
</gene>
<sequence length="108" mass="12203">MVFVPKSDLIPFTPTQCDYLNSLSLSLSLSKCILVQACVGTHSCLPKKSTRCTDWFWQSQVRGYVSVIMMPHPVHNLAVPVSKEVVRYDETQACGCDLFQWLLEGNKH</sequence>
<reference evidence="1" key="1">
    <citation type="journal article" date="2012" name="Proc. Natl. Acad. Sci. U.S.A.">
        <title>Antigenic diversity is generated by distinct evolutionary mechanisms in African trypanosome species.</title>
        <authorList>
            <person name="Jackson A.P."/>
            <person name="Berry A."/>
            <person name="Aslett M."/>
            <person name="Allison H.C."/>
            <person name="Burton P."/>
            <person name="Vavrova-Anderson J."/>
            <person name="Brown R."/>
            <person name="Browne H."/>
            <person name="Corton N."/>
            <person name="Hauser H."/>
            <person name="Gamble J."/>
            <person name="Gilderthorp R."/>
            <person name="Marcello L."/>
            <person name="McQuillan J."/>
            <person name="Otto T.D."/>
            <person name="Quail M.A."/>
            <person name="Sanders M.J."/>
            <person name="van Tonder A."/>
            <person name="Ginger M.L."/>
            <person name="Field M.C."/>
            <person name="Barry J.D."/>
            <person name="Hertz-Fowler C."/>
            <person name="Berriman M."/>
        </authorList>
    </citation>
    <scope>NUCLEOTIDE SEQUENCE</scope>
    <source>
        <strain evidence="1">Y486</strain>
    </source>
</reference>
<proteinExistence type="predicted"/>
<name>G0TZU7_TRYVY</name>